<feature type="transmembrane region" description="Helical" evidence="1">
    <location>
        <begin position="6"/>
        <end position="33"/>
    </location>
</feature>
<evidence type="ECO:0000313" key="3">
    <source>
        <dbReference type="Proteomes" id="UP001197974"/>
    </source>
</evidence>
<keyword evidence="3" id="KW-1185">Reference proteome</keyword>
<accession>A0ABY9JSN8</accession>
<evidence type="ECO:0008006" key="4">
    <source>
        <dbReference type="Google" id="ProtNLM"/>
    </source>
</evidence>
<organism evidence="2 3">
    <name type="scientific">Bacillus carboniphilus</name>
    <dbReference type="NCBI Taxonomy" id="86663"/>
    <lineage>
        <taxon>Bacteria</taxon>
        <taxon>Bacillati</taxon>
        <taxon>Bacillota</taxon>
        <taxon>Bacilli</taxon>
        <taxon>Bacillales</taxon>
        <taxon>Bacillaceae</taxon>
        <taxon>Bacillus</taxon>
    </lineage>
</organism>
<proteinExistence type="predicted"/>
<keyword evidence="1" id="KW-0812">Transmembrane</keyword>
<evidence type="ECO:0000256" key="1">
    <source>
        <dbReference type="SAM" id="Phobius"/>
    </source>
</evidence>
<keyword evidence="1" id="KW-1133">Transmembrane helix</keyword>
<sequence>MYVMNMVYQLVAFFVLIILFIIPIVLMILFVIFMKKNSEHLYRIEEKIDKLSKDEKYQ</sequence>
<evidence type="ECO:0000313" key="2">
    <source>
        <dbReference type="EMBL" id="WLR41430.1"/>
    </source>
</evidence>
<reference evidence="2 3" key="1">
    <citation type="submission" date="2023-06" db="EMBL/GenBank/DDBJ databases">
        <title>Five Gram-positive bacteria isolated from mangrove sediments in Shenzhen, Guangdong, China.</title>
        <authorList>
            <person name="Yu S."/>
            <person name="Zheng W."/>
            <person name="Huang Y."/>
        </authorList>
    </citation>
    <scope>NUCLEOTIDE SEQUENCE [LARGE SCALE GENOMIC DNA]</scope>
    <source>
        <strain evidence="2 3">SaN35-3</strain>
    </source>
</reference>
<name>A0ABY9JSN8_9BACI</name>
<gene>
    <name evidence="2" type="ORF">LC087_11000</name>
</gene>
<protein>
    <recommendedName>
        <fullName evidence="4">DUF4083 domain-containing protein</fullName>
    </recommendedName>
</protein>
<dbReference type="EMBL" id="CP129013">
    <property type="protein sequence ID" value="WLR41430.1"/>
    <property type="molecule type" value="Genomic_DNA"/>
</dbReference>
<dbReference type="RefSeq" id="WP_226542044.1">
    <property type="nucleotide sequence ID" value="NZ_CP129013.1"/>
</dbReference>
<dbReference type="Proteomes" id="UP001197974">
    <property type="component" value="Chromosome"/>
</dbReference>
<keyword evidence="1" id="KW-0472">Membrane</keyword>